<comment type="caution">
    <text evidence="1">The sequence shown here is derived from an EMBL/GenBank/DDBJ whole genome shotgun (WGS) entry which is preliminary data.</text>
</comment>
<proteinExistence type="predicted"/>
<protein>
    <submittedName>
        <fullName evidence="1">Uncharacterized protein</fullName>
    </submittedName>
</protein>
<name>A0ACC2J653_9PEZI</name>
<reference evidence="1" key="1">
    <citation type="submission" date="2022-11" db="EMBL/GenBank/DDBJ databases">
        <title>Genome Sequence of Nemania bipapillata.</title>
        <authorList>
            <person name="Buettner E."/>
        </authorList>
    </citation>
    <scope>NUCLEOTIDE SEQUENCE</scope>
    <source>
        <strain evidence="1">CP14</strain>
    </source>
</reference>
<organism evidence="1 2">
    <name type="scientific">Nemania bipapillata</name>
    <dbReference type="NCBI Taxonomy" id="110536"/>
    <lineage>
        <taxon>Eukaryota</taxon>
        <taxon>Fungi</taxon>
        <taxon>Dikarya</taxon>
        <taxon>Ascomycota</taxon>
        <taxon>Pezizomycotina</taxon>
        <taxon>Sordariomycetes</taxon>
        <taxon>Xylariomycetidae</taxon>
        <taxon>Xylariales</taxon>
        <taxon>Xylariaceae</taxon>
        <taxon>Nemania</taxon>
    </lineage>
</organism>
<gene>
    <name evidence="1" type="ORF">ONZ43_g1006</name>
</gene>
<dbReference type="EMBL" id="JAPESX010000154">
    <property type="protein sequence ID" value="KAJ8122921.1"/>
    <property type="molecule type" value="Genomic_DNA"/>
</dbReference>
<accession>A0ACC2J653</accession>
<evidence type="ECO:0000313" key="2">
    <source>
        <dbReference type="Proteomes" id="UP001153334"/>
    </source>
</evidence>
<keyword evidence="2" id="KW-1185">Reference proteome</keyword>
<evidence type="ECO:0000313" key="1">
    <source>
        <dbReference type="EMBL" id="KAJ8122921.1"/>
    </source>
</evidence>
<dbReference type="Proteomes" id="UP001153334">
    <property type="component" value="Unassembled WGS sequence"/>
</dbReference>
<sequence length="489" mass="52680">MLYGDNIGPQADNEPLEVSAPNTPELYGSEDTSPHVGTPIPTTEYVELSLGNLDLGHIEAPEDSVTDTPETLIGGAISLPVDTQISSGQHGELRLTNLDLGHIETPGSPYRIIVLLKAQGVSISAHGISTGNETCPDSWVTANFKDPSKGEELTGLFVMGPGQEHVGCRITHNEASLFIYFTAQNTTALSNGISLVNVNRLGDANEIAMLESPVTHINATILAPGDWAVGTSQAPHLAEIRVLGHPSWLDTSRLGKRPASSPERLPQRPCFVADRSVDEAAVSAGIFQPLLCSPTLLNIPIGQAVYIGPGEGGEAYHLTCLGFATDAQGQFLLKAHHSKFKGRVVAVKVLGPARDHGAYVETPAFAEEWLRQTTMLSSLGDHFALVPYLGADARFHAIYTEYSDAQSLEFHAVRYGQSYRRFNGGIQRVWRILSDMAAALAFIHCKGRGAKLTGFGNELSPWYTPVEYLEPFTEPHLADDPEKGWKGGS</sequence>